<dbReference type="SMART" id="SM00710">
    <property type="entry name" value="PbH1"/>
    <property type="match status" value="13"/>
</dbReference>
<dbReference type="EMBL" id="AP024702">
    <property type="protein sequence ID" value="BCX46881.1"/>
    <property type="molecule type" value="Genomic_DNA"/>
</dbReference>
<evidence type="ECO:0000313" key="1">
    <source>
        <dbReference type="EMBL" id="BCX46881.1"/>
    </source>
</evidence>
<protein>
    <submittedName>
        <fullName evidence="1">Cell surface receptor IPT/TIG domain-containing protein</fullName>
    </submittedName>
</protein>
<dbReference type="CDD" id="cd00102">
    <property type="entry name" value="IPT"/>
    <property type="match status" value="1"/>
</dbReference>
<dbReference type="InterPro" id="IPR013783">
    <property type="entry name" value="Ig-like_fold"/>
</dbReference>
<gene>
    <name evidence="1" type="ORF">HAHE_07890</name>
</gene>
<dbReference type="Gene3D" id="2.160.20.10">
    <property type="entry name" value="Single-stranded right-handed beta-helix, Pectin lyase-like"/>
    <property type="match status" value="1"/>
</dbReference>
<sequence>MAYAANFVVSSTSDSGGGSLRSAIMGANANPGLDTISFNIPGGGVHTINLLAPLPLCDDPVIIDGTTQPGFSTATRLPRVVLNGAGAGALTDGLVLQGGASTVRALAINQFDNHGIVLALNGGNTLEGNFIGTNADGTAAMPNGGTGVFVLDCSSNTIGGSTTAARNVISGNSVGIALIAVENTSAGNVIRGNHVGTNAAGTSALGNTSHGIVIQGGPNTTIGGTTTGARNVISGNGANGVLVTGAVSGGTLVQGNYIGTNAAGTAALGNGGTGLNFSVAPDNTIGGTAAGARNVISGNADDGVDLFDTTGNVIQGNYIGLNAAGTGALGNQDAGVSLSNSPGTVIGGTTAAARNVISGNGQTGTASGQGITISGVSGGNNLVQGNYIGTDAAGNTAVGNFGDGIAIAEAPGNVIGGTAAGAGNLISGNGDDGIQIFLGASGTLVQGNRIGPNATGTAPLYNLDDGIAVLSSNNTIGGTEAGARNVISGNGDAGILLETPGSGNVVQGNYIGTNLAGTAPVWNLGSGVFILQSPDNTIGGTDSAARNIISGNGEEGVAISGADDNRIQGNFIGPDVNGAPIGNFYDGMFILNGNDNTIGGAAPGAANRIAFNGDRGIIVAGTSQGNPIRANSIHSNSSIGIDLNFDGITPNDANDPDAGPHNLQNYPLLSGAGYDSGSNTATFSYRVPSSAANSAYPLRVEFFLADGGGEGRTSLGADTFTSGDFGSGLQRTTVANPPVALAVNDLVVATATDANGNTSEFSAPIAVGAQTPPLAISGFLPSSGLVGSSVTIHGAKFTGTTSVTVNGVAAGFVVETDNRIVVTIPAGASTGPIKVTTGTGMTTSNTSFTVLVDSDTDGMPNEFEQLYFGGPTAGDPNLDTDKDGQTNLEEYQAGTDPTDPNSVLRIKEIRREGNSIVLVFEAVAGKRYRVKAGADLSSGFPISLGIIPASETDQTWNVTEGDVSSNPLRFYVVELLY</sequence>
<dbReference type="SUPFAM" id="SSF51126">
    <property type="entry name" value="Pectin lyase-like"/>
    <property type="match status" value="2"/>
</dbReference>
<keyword evidence="1" id="KW-0675">Receptor</keyword>
<keyword evidence="2" id="KW-1185">Reference proteome</keyword>
<dbReference type="InterPro" id="IPR012334">
    <property type="entry name" value="Pectin_lyas_fold"/>
</dbReference>
<dbReference type="Proteomes" id="UP001374893">
    <property type="component" value="Chromosome"/>
</dbReference>
<dbReference type="Gene3D" id="2.60.40.10">
    <property type="entry name" value="Immunoglobulins"/>
    <property type="match status" value="1"/>
</dbReference>
<dbReference type="RefSeq" id="WP_338688801.1">
    <property type="nucleotide sequence ID" value="NZ_AP024702.1"/>
</dbReference>
<proteinExistence type="predicted"/>
<accession>A0ABM7RB96</accession>
<name>A0ABM7RB96_9BACT</name>
<organism evidence="1 2">
    <name type="scientific">Haloferula helveola</name>
    <dbReference type="NCBI Taxonomy" id="490095"/>
    <lineage>
        <taxon>Bacteria</taxon>
        <taxon>Pseudomonadati</taxon>
        <taxon>Verrucomicrobiota</taxon>
        <taxon>Verrucomicrobiia</taxon>
        <taxon>Verrucomicrobiales</taxon>
        <taxon>Verrucomicrobiaceae</taxon>
        <taxon>Haloferula</taxon>
    </lineage>
</organism>
<reference evidence="1 2" key="1">
    <citation type="submission" date="2021-06" db="EMBL/GenBank/DDBJ databases">
        <title>Complete genome of Haloferula helveola possessing various polysaccharide degrading enzymes.</title>
        <authorList>
            <person name="Takami H."/>
            <person name="Huang C."/>
            <person name="Hamasaki K."/>
        </authorList>
    </citation>
    <scope>NUCLEOTIDE SEQUENCE [LARGE SCALE GENOMIC DNA]</scope>
    <source>
        <strain evidence="1 2">CN-1</strain>
    </source>
</reference>
<dbReference type="SUPFAM" id="SSF81296">
    <property type="entry name" value="E set domains"/>
    <property type="match status" value="1"/>
</dbReference>
<dbReference type="InterPro" id="IPR011050">
    <property type="entry name" value="Pectin_lyase_fold/virulence"/>
</dbReference>
<evidence type="ECO:0000313" key="2">
    <source>
        <dbReference type="Proteomes" id="UP001374893"/>
    </source>
</evidence>
<dbReference type="InterPro" id="IPR014756">
    <property type="entry name" value="Ig_E-set"/>
</dbReference>
<dbReference type="InterPro" id="IPR006626">
    <property type="entry name" value="PbH1"/>
</dbReference>